<gene>
    <name evidence="2" type="ORF">PITG_22372</name>
</gene>
<feature type="compositionally biased region" description="Polar residues" evidence="1">
    <location>
        <begin position="97"/>
        <end position="111"/>
    </location>
</feature>
<dbReference type="RefSeq" id="XP_002909852.1">
    <property type="nucleotide sequence ID" value="XM_002909806.1"/>
</dbReference>
<organism evidence="2 3">
    <name type="scientific">Phytophthora infestans (strain T30-4)</name>
    <name type="common">Potato late blight agent</name>
    <dbReference type="NCBI Taxonomy" id="403677"/>
    <lineage>
        <taxon>Eukaryota</taxon>
        <taxon>Sar</taxon>
        <taxon>Stramenopiles</taxon>
        <taxon>Oomycota</taxon>
        <taxon>Peronosporomycetes</taxon>
        <taxon>Peronosporales</taxon>
        <taxon>Peronosporaceae</taxon>
        <taxon>Phytophthora</taxon>
    </lineage>
</organism>
<evidence type="ECO:0000313" key="2">
    <source>
        <dbReference type="EMBL" id="EEY60030.1"/>
    </source>
</evidence>
<sequence length="311" mass="34403">MKSNTSLQSSTTATIEEAQTWSSVVLNDKLTLEHVAIDINTDRVQYHLHLELEHPLPEPYLANADDNNRNVHCMSWRKTEMNHVEVEELAKKVEAAGNSNDPAKARSSTLASAEADDLPPTLSRPGPVTAHLMAGFSPLEVQIEVNSIISVDTVGQTFTADVTWEVTMPAITTIREDSVLRELMDILEFDENQFEFTNVNSMQEEREMTSSLSPAGPVHFTDSTSLALPVTATSEYLSHLQFSRRVVAAFSEEVTLRSFPVDQQKLTFAFSTGTGVRKSLRVTPGAVDAGTFAIANYKSTLKVTRRVFDSR</sequence>
<dbReference type="Proteomes" id="UP000006643">
    <property type="component" value="Unassembled WGS sequence"/>
</dbReference>
<dbReference type="OMA" id="QPIPHAY"/>
<dbReference type="eggNOG" id="KOG3643">
    <property type="taxonomic scope" value="Eukaryota"/>
</dbReference>
<evidence type="ECO:0000313" key="3">
    <source>
        <dbReference type="Proteomes" id="UP000006643"/>
    </source>
</evidence>
<dbReference type="InParanoid" id="D0RM78"/>
<name>D0RM78_PHYIT</name>
<accession>D0RM78</accession>
<dbReference type="GeneID" id="9468345"/>
<dbReference type="VEuPathDB" id="FungiDB:PITG_22372"/>
<dbReference type="AlphaFoldDB" id="D0RM78"/>
<feature type="region of interest" description="Disordered" evidence="1">
    <location>
        <begin position="94"/>
        <end position="126"/>
    </location>
</feature>
<protein>
    <submittedName>
        <fullName evidence="2">Uncharacterized protein</fullName>
    </submittedName>
</protein>
<reference evidence="3" key="1">
    <citation type="journal article" date="2009" name="Nature">
        <title>Genome sequence and analysis of the Irish potato famine pathogen Phytophthora infestans.</title>
        <authorList>
            <consortium name="The Broad Institute Genome Sequencing Platform"/>
            <person name="Haas B.J."/>
            <person name="Kamoun S."/>
            <person name="Zody M.C."/>
            <person name="Jiang R.H."/>
            <person name="Handsaker R.E."/>
            <person name="Cano L.M."/>
            <person name="Grabherr M."/>
            <person name="Kodira C.D."/>
            <person name="Raffaele S."/>
            <person name="Torto-Alalibo T."/>
            <person name="Bozkurt T.O."/>
            <person name="Ah-Fong A.M."/>
            <person name="Alvarado L."/>
            <person name="Anderson V.L."/>
            <person name="Armstrong M.R."/>
            <person name="Avrova A."/>
            <person name="Baxter L."/>
            <person name="Beynon J."/>
            <person name="Boevink P.C."/>
            <person name="Bollmann S.R."/>
            <person name="Bos J.I."/>
            <person name="Bulone V."/>
            <person name="Cai G."/>
            <person name="Cakir C."/>
            <person name="Carrington J.C."/>
            <person name="Chawner M."/>
            <person name="Conti L."/>
            <person name="Costanzo S."/>
            <person name="Ewan R."/>
            <person name="Fahlgren N."/>
            <person name="Fischbach M.A."/>
            <person name="Fugelstad J."/>
            <person name="Gilroy E.M."/>
            <person name="Gnerre S."/>
            <person name="Green P.J."/>
            <person name="Grenville-Briggs L.J."/>
            <person name="Griffith J."/>
            <person name="Grunwald N.J."/>
            <person name="Horn K."/>
            <person name="Horner N.R."/>
            <person name="Hu C.H."/>
            <person name="Huitema E."/>
            <person name="Jeong D.H."/>
            <person name="Jones A.M."/>
            <person name="Jones J.D."/>
            <person name="Jones R.W."/>
            <person name="Karlsson E.K."/>
            <person name="Kunjeti S.G."/>
            <person name="Lamour K."/>
            <person name="Liu Z."/>
            <person name="Ma L."/>
            <person name="Maclean D."/>
            <person name="Chibucos M.C."/>
            <person name="McDonald H."/>
            <person name="McWalters J."/>
            <person name="Meijer H.J."/>
            <person name="Morgan W."/>
            <person name="Morris P.F."/>
            <person name="Munro C.A."/>
            <person name="O'Neill K."/>
            <person name="Ospina-Giraldo M."/>
            <person name="Pinzon A."/>
            <person name="Pritchard L."/>
            <person name="Ramsahoye B."/>
            <person name="Ren Q."/>
            <person name="Restrepo S."/>
            <person name="Roy S."/>
            <person name="Sadanandom A."/>
            <person name="Savidor A."/>
            <person name="Schornack S."/>
            <person name="Schwartz D.C."/>
            <person name="Schumann U.D."/>
            <person name="Schwessinger B."/>
            <person name="Seyer L."/>
            <person name="Sharpe T."/>
            <person name="Silvar C."/>
            <person name="Song J."/>
            <person name="Studholme D.J."/>
            <person name="Sykes S."/>
            <person name="Thines M."/>
            <person name="van de Vondervoort P.J."/>
            <person name="Phuntumart V."/>
            <person name="Wawra S."/>
            <person name="Weide R."/>
            <person name="Win J."/>
            <person name="Young C."/>
            <person name="Zhou S."/>
            <person name="Fry W."/>
            <person name="Meyers B.C."/>
            <person name="van West P."/>
            <person name="Ristaino J."/>
            <person name="Govers F."/>
            <person name="Birch P.R."/>
            <person name="Whisson S.C."/>
            <person name="Judelson H.S."/>
            <person name="Nusbaum C."/>
        </authorList>
    </citation>
    <scope>NUCLEOTIDE SEQUENCE [LARGE SCALE GENOMIC DNA]</scope>
    <source>
        <strain evidence="3">T30-4</strain>
    </source>
</reference>
<dbReference type="KEGG" id="pif:PITG_22372"/>
<dbReference type="HOGENOM" id="CLU_008189_0_0_1"/>
<dbReference type="OrthoDB" id="5975154at2759"/>
<dbReference type="EMBL" id="GG690100">
    <property type="protein sequence ID" value="EEY60030.1"/>
    <property type="molecule type" value="Genomic_DNA"/>
</dbReference>
<proteinExistence type="predicted"/>
<evidence type="ECO:0000256" key="1">
    <source>
        <dbReference type="SAM" id="MobiDB-lite"/>
    </source>
</evidence>
<keyword evidence="3" id="KW-1185">Reference proteome</keyword>